<dbReference type="PANTHER" id="PTHR43828">
    <property type="entry name" value="ASPARAGINASE"/>
    <property type="match status" value="1"/>
</dbReference>
<keyword evidence="2 3" id="KW-0040">ANK repeat</keyword>
<keyword evidence="8" id="KW-1185">Reference proteome</keyword>
<comment type="caution">
    <text evidence="7">The sequence shown here is derived from an EMBL/GenBank/DDBJ whole genome shotgun (WGS) entry which is preliminary data.</text>
</comment>
<dbReference type="PROSITE" id="PS51299">
    <property type="entry name" value="HTH_APSES"/>
    <property type="match status" value="1"/>
</dbReference>
<dbReference type="InterPro" id="IPR003163">
    <property type="entry name" value="Tscrpt_reg_HTH_APSES-type"/>
</dbReference>
<dbReference type="OrthoDB" id="6718656at2759"/>
<evidence type="ECO:0000256" key="3">
    <source>
        <dbReference type="PROSITE-ProRule" id="PRU00023"/>
    </source>
</evidence>
<dbReference type="GO" id="GO:0003677">
    <property type="term" value="F:DNA binding"/>
    <property type="evidence" value="ECO:0007669"/>
    <property type="project" value="InterPro"/>
</dbReference>
<dbReference type="AlphaFoldDB" id="A0A8H7BMK6"/>
<gene>
    <name evidence="7" type="ORF">EC973_002477</name>
</gene>
<dbReference type="GO" id="GO:0030907">
    <property type="term" value="C:MBF transcription complex"/>
    <property type="evidence" value="ECO:0007669"/>
    <property type="project" value="TreeGrafter"/>
</dbReference>
<dbReference type="SUPFAM" id="SSF54616">
    <property type="entry name" value="DNA-binding domain of Mlu1-box binding protein MBP1"/>
    <property type="match status" value="1"/>
</dbReference>
<dbReference type="InterPro" id="IPR036887">
    <property type="entry name" value="HTH_APSES_sf"/>
</dbReference>
<keyword evidence="4" id="KW-0175">Coiled coil</keyword>
<dbReference type="PROSITE" id="PS50297">
    <property type="entry name" value="ANK_REP_REGION"/>
    <property type="match status" value="2"/>
</dbReference>
<reference evidence="7" key="1">
    <citation type="submission" date="2020-01" db="EMBL/GenBank/DDBJ databases">
        <title>Genome Sequencing of Three Apophysomyces-Like Fungal Strains Confirms a Novel Fungal Genus in the Mucoromycota with divergent Burkholderia-like Endosymbiotic Bacteria.</title>
        <authorList>
            <person name="Stajich J.E."/>
            <person name="Macias A.M."/>
            <person name="Carter-House D."/>
            <person name="Lovett B."/>
            <person name="Kasson L.R."/>
            <person name="Berry K."/>
            <person name="Grigoriev I."/>
            <person name="Chang Y."/>
            <person name="Spatafora J."/>
            <person name="Kasson M.T."/>
        </authorList>
    </citation>
    <scope>NUCLEOTIDE SEQUENCE</scope>
    <source>
        <strain evidence="7">NRRL A-21654</strain>
    </source>
</reference>
<feature type="domain" description="HTH APSES-type" evidence="6">
    <location>
        <begin position="6"/>
        <end position="108"/>
    </location>
</feature>
<sequence length="606" mass="68941">MAQPQIFKATYSGVPVYEMLCNGVAVMRRQVDSYLNATQILKVANFDKPHRTRILEREVQTGEHEKVQGGTWIPYDRALALAKQYNVDGLLKPIFDFVKGGESPPLAPKHNAASSARAPKVREPRGRKRAKPQDEPEEVSHLSDTSNATPSPKFRAITEPKKLEEYVLPALYHKGVRRRAHDEQEGDEEDYAQTLLDHFVSGDEGIPDLLLHPPRNLDINLIIDDEGHTSLHWASAMGRLKIVKLLIQKNADIYRVNYKGQTALMRSVLFTNNFDDKTFPELLHMLQKTMFNIDKKDQTVFHHVAFTASSKAKVQASRYYMECLIEKLRHRSELISILNVQDVYGDTALTISARIGNKKMVNLLVDAGASTEVANEEGMTSQDYLDHIKPRDENEMRDRLRQKVEDLSNMILSNQRISPTPTISHLFDDFAESYENSLIQKEQAVREKKLELQTKRNRLSETMTMLKNNSFDAEALSKVETDGNQLEQQFRKLLHYSQKVKLAHLIKEGEKDSSTVSSSTSPSTGSDDTLSRTVAELSMQLRDLQRSRRTMVEDIIKLHSQVPPKQYQDYKRLISTCCSVAYENVDSMLPSLLALFDETNVKSPSI</sequence>
<evidence type="ECO:0000256" key="1">
    <source>
        <dbReference type="ARBA" id="ARBA00022737"/>
    </source>
</evidence>
<feature type="region of interest" description="Disordered" evidence="5">
    <location>
        <begin position="105"/>
        <end position="156"/>
    </location>
</feature>
<feature type="compositionally biased region" description="Low complexity" evidence="5">
    <location>
        <begin position="514"/>
        <end position="528"/>
    </location>
</feature>
<dbReference type="Pfam" id="PF13637">
    <property type="entry name" value="Ank_4"/>
    <property type="match status" value="1"/>
</dbReference>
<proteinExistence type="predicted"/>
<feature type="compositionally biased region" description="Basic and acidic residues" evidence="5">
    <location>
        <begin position="131"/>
        <end position="141"/>
    </location>
</feature>
<dbReference type="Pfam" id="PF04383">
    <property type="entry name" value="KilA-N"/>
    <property type="match status" value="1"/>
</dbReference>
<dbReference type="PANTHER" id="PTHR43828:SF15">
    <property type="entry name" value="TRANSCRIPTION FACTOR MBP1"/>
    <property type="match status" value="1"/>
</dbReference>
<keyword evidence="1" id="KW-0677">Repeat</keyword>
<evidence type="ECO:0000259" key="6">
    <source>
        <dbReference type="PROSITE" id="PS51299"/>
    </source>
</evidence>
<dbReference type="Gene3D" id="1.25.40.20">
    <property type="entry name" value="Ankyrin repeat-containing domain"/>
    <property type="match status" value="1"/>
</dbReference>
<dbReference type="SUPFAM" id="SSF48403">
    <property type="entry name" value="Ankyrin repeat"/>
    <property type="match status" value="1"/>
</dbReference>
<dbReference type="Gene3D" id="3.10.260.10">
    <property type="entry name" value="Transcription regulator HTH, APSES-type DNA-binding domain"/>
    <property type="match status" value="1"/>
</dbReference>
<dbReference type="Proteomes" id="UP000605846">
    <property type="component" value="Unassembled WGS sequence"/>
</dbReference>
<dbReference type="InterPro" id="IPR002110">
    <property type="entry name" value="Ankyrin_rpt"/>
</dbReference>
<dbReference type="SMART" id="SM01252">
    <property type="entry name" value="KilA-N"/>
    <property type="match status" value="1"/>
</dbReference>
<feature type="coiled-coil region" evidence="4">
    <location>
        <begin position="431"/>
        <end position="469"/>
    </location>
</feature>
<dbReference type="GO" id="GO:0001228">
    <property type="term" value="F:DNA-binding transcription activator activity, RNA polymerase II-specific"/>
    <property type="evidence" value="ECO:0007669"/>
    <property type="project" value="UniProtKB-ARBA"/>
</dbReference>
<evidence type="ECO:0000256" key="4">
    <source>
        <dbReference type="SAM" id="Coils"/>
    </source>
</evidence>
<evidence type="ECO:0000313" key="7">
    <source>
        <dbReference type="EMBL" id="KAF7722966.1"/>
    </source>
</evidence>
<feature type="region of interest" description="Disordered" evidence="5">
    <location>
        <begin position="511"/>
        <end position="532"/>
    </location>
</feature>
<feature type="repeat" description="ANK" evidence="3">
    <location>
        <begin position="226"/>
        <end position="258"/>
    </location>
</feature>
<feature type="repeat" description="ANK" evidence="3">
    <location>
        <begin position="344"/>
        <end position="376"/>
    </location>
</feature>
<dbReference type="InterPro" id="IPR018004">
    <property type="entry name" value="KilA/APSES_HTH"/>
</dbReference>
<evidence type="ECO:0000256" key="2">
    <source>
        <dbReference type="ARBA" id="ARBA00023043"/>
    </source>
</evidence>
<dbReference type="Pfam" id="PF00023">
    <property type="entry name" value="Ank"/>
    <property type="match status" value="1"/>
</dbReference>
<dbReference type="EMBL" id="JABAYA010000169">
    <property type="protein sequence ID" value="KAF7722966.1"/>
    <property type="molecule type" value="Genomic_DNA"/>
</dbReference>
<dbReference type="GO" id="GO:0033309">
    <property type="term" value="C:SBF transcription complex"/>
    <property type="evidence" value="ECO:0007669"/>
    <property type="project" value="TreeGrafter"/>
</dbReference>
<dbReference type="InterPro" id="IPR036770">
    <property type="entry name" value="Ankyrin_rpt-contain_sf"/>
</dbReference>
<organism evidence="7 8">
    <name type="scientific">Apophysomyces ossiformis</name>
    <dbReference type="NCBI Taxonomy" id="679940"/>
    <lineage>
        <taxon>Eukaryota</taxon>
        <taxon>Fungi</taxon>
        <taxon>Fungi incertae sedis</taxon>
        <taxon>Mucoromycota</taxon>
        <taxon>Mucoromycotina</taxon>
        <taxon>Mucoromycetes</taxon>
        <taxon>Mucorales</taxon>
        <taxon>Mucorineae</taxon>
        <taxon>Mucoraceae</taxon>
        <taxon>Apophysomyces</taxon>
    </lineage>
</organism>
<protein>
    <recommendedName>
        <fullName evidence="6">HTH APSES-type domain-containing protein</fullName>
    </recommendedName>
</protein>
<dbReference type="SMART" id="SM00248">
    <property type="entry name" value="ANK"/>
    <property type="match status" value="3"/>
</dbReference>
<evidence type="ECO:0000313" key="8">
    <source>
        <dbReference type="Proteomes" id="UP000605846"/>
    </source>
</evidence>
<evidence type="ECO:0000256" key="5">
    <source>
        <dbReference type="SAM" id="MobiDB-lite"/>
    </source>
</evidence>
<accession>A0A8H7BMK6</accession>
<dbReference type="PROSITE" id="PS50088">
    <property type="entry name" value="ANK_REPEAT"/>
    <property type="match status" value="2"/>
</dbReference>
<dbReference type="InterPro" id="IPR051642">
    <property type="entry name" value="SWI6-like"/>
</dbReference>
<name>A0A8H7BMK6_9FUNG</name>